<feature type="transmembrane region" description="Helical" evidence="4">
    <location>
        <begin position="53"/>
        <end position="73"/>
    </location>
</feature>
<keyword evidence="1 5" id="KW-0378">Hydrolase</keyword>
<keyword evidence="4" id="KW-1133">Transmembrane helix</keyword>
<sequence length="481" mass="54278">MRLFELMLVIFCFVMLFYLLLVKKTPRKISASIAVASAVVLLVQLFMEGYRWQMLFVYVITVLSIIFMIIRSFDNHVKIGKSLKYSLGFFSFLLMAVSVGLSVYLPVFNLPKLDGAYSVGTQTLHLIDGDREEVFTDKQGDRRELIVQVWYPAEKTDTKTKKLFPDDPETFDRLMGTYSSRLGVPAFVLDYLKYIESNSHDGAKVLRSASPYPLVILSHGMGTGILIHKSQAENLASHGFIVAAIDHTYSTMTTAFPDGEVTGYETVVDENNFFEATNKIGKVWTEDVDFVIEQLDQMNTGAIQSDFKETMDLNHIGMMGHSFGGATAFDASYLNDKIQAGINMDGTLFEIKNRESMNKPFLFMRTEDYITGIEQYKNSPDADEQIKKYLSDELAIVDDVMKYEGTLLLIDGTAHYNFTDLPLFSKLISLTGMAGSIDGYRGAEIVNKYVLDFFNKHLKGMEGTLLNGPSEAYPEVKFYRK</sequence>
<accession>A0A1X7HT96</accession>
<keyword evidence="3" id="KW-0443">Lipid metabolism</keyword>
<keyword evidence="2" id="KW-0442">Lipid degradation</keyword>
<keyword evidence="4" id="KW-0472">Membrane</keyword>
<gene>
    <name evidence="5" type="ORF">SAMN05661091_5621</name>
</gene>
<dbReference type="SUPFAM" id="SSF53474">
    <property type="entry name" value="alpha/beta-Hydrolases"/>
    <property type="match status" value="1"/>
</dbReference>
<organism evidence="5 6">
    <name type="scientific">Paenibacillus uliginis N3/975</name>
    <dbReference type="NCBI Taxonomy" id="1313296"/>
    <lineage>
        <taxon>Bacteria</taxon>
        <taxon>Bacillati</taxon>
        <taxon>Bacillota</taxon>
        <taxon>Bacilli</taxon>
        <taxon>Bacillales</taxon>
        <taxon>Paenibacillaceae</taxon>
        <taxon>Paenibacillus</taxon>
    </lineage>
</organism>
<evidence type="ECO:0000256" key="3">
    <source>
        <dbReference type="ARBA" id="ARBA00023098"/>
    </source>
</evidence>
<dbReference type="Pfam" id="PF03403">
    <property type="entry name" value="PAF-AH_p_II"/>
    <property type="match status" value="1"/>
</dbReference>
<feature type="transmembrane region" description="Helical" evidence="4">
    <location>
        <begin position="85"/>
        <end position="105"/>
    </location>
</feature>
<feature type="transmembrane region" description="Helical" evidence="4">
    <location>
        <begin position="29"/>
        <end position="47"/>
    </location>
</feature>
<protein>
    <submittedName>
        <fullName evidence="5">Platelet-activating factor acetylhydrolase, isoform II</fullName>
    </submittedName>
</protein>
<keyword evidence="4" id="KW-0812">Transmembrane</keyword>
<dbReference type="EMBL" id="LT840184">
    <property type="protein sequence ID" value="SMF91924.1"/>
    <property type="molecule type" value="Genomic_DNA"/>
</dbReference>
<dbReference type="GO" id="GO:0016042">
    <property type="term" value="P:lipid catabolic process"/>
    <property type="evidence" value="ECO:0007669"/>
    <property type="project" value="UniProtKB-KW"/>
</dbReference>
<dbReference type="InterPro" id="IPR029058">
    <property type="entry name" value="AB_hydrolase_fold"/>
</dbReference>
<keyword evidence="6" id="KW-1185">Reference proteome</keyword>
<dbReference type="PANTHER" id="PTHR10272">
    <property type="entry name" value="PLATELET-ACTIVATING FACTOR ACETYLHYDROLASE"/>
    <property type="match status" value="1"/>
</dbReference>
<evidence type="ECO:0000256" key="2">
    <source>
        <dbReference type="ARBA" id="ARBA00022963"/>
    </source>
</evidence>
<evidence type="ECO:0000313" key="5">
    <source>
        <dbReference type="EMBL" id="SMF91924.1"/>
    </source>
</evidence>
<proteinExistence type="predicted"/>
<dbReference type="Proteomes" id="UP000192940">
    <property type="component" value="Chromosome I"/>
</dbReference>
<evidence type="ECO:0000313" key="6">
    <source>
        <dbReference type="Proteomes" id="UP000192940"/>
    </source>
</evidence>
<reference evidence="6" key="1">
    <citation type="submission" date="2017-04" db="EMBL/GenBank/DDBJ databases">
        <authorList>
            <person name="Varghese N."/>
            <person name="Submissions S."/>
        </authorList>
    </citation>
    <scope>NUCLEOTIDE SEQUENCE [LARGE SCALE GENOMIC DNA]</scope>
    <source>
        <strain evidence="6">N3/975</strain>
    </source>
</reference>
<name>A0A1X7HT96_9BACL</name>
<evidence type="ECO:0000256" key="4">
    <source>
        <dbReference type="SAM" id="Phobius"/>
    </source>
</evidence>
<dbReference type="AlphaFoldDB" id="A0A1X7HT96"/>
<dbReference type="GO" id="GO:0003847">
    <property type="term" value="F:1-alkyl-2-acetylglycerophosphocholine esterase activity"/>
    <property type="evidence" value="ECO:0007669"/>
    <property type="project" value="TreeGrafter"/>
</dbReference>
<dbReference type="STRING" id="1313296.SAMN05661091_5621"/>
<evidence type="ECO:0000256" key="1">
    <source>
        <dbReference type="ARBA" id="ARBA00022801"/>
    </source>
</evidence>
<dbReference type="RefSeq" id="WP_208916207.1">
    <property type="nucleotide sequence ID" value="NZ_LT840184.1"/>
</dbReference>
<dbReference type="Gene3D" id="3.40.50.1820">
    <property type="entry name" value="alpha/beta hydrolase"/>
    <property type="match status" value="1"/>
</dbReference>
<dbReference type="PANTHER" id="PTHR10272:SF0">
    <property type="entry name" value="PLATELET-ACTIVATING FACTOR ACETYLHYDROLASE"/>
    <property type="match status" value="1"/>
</dbReference>
<feature type="transmembrane region" description="Helical" evidence="4">
    <location>
        <begin position="6"/>
        <end position="22"/>
    </location>
</feature>